<evidence type="ECO:0000256" key="1">
    <source>
        <dbReference type="ARBA" id="ARBA00004370"/>
    </source>
</evidence>
<keyword evidence="3" id="KW-0732">Signal</keyword>
<dbReference type="InterPro" id="IPR000184">
    <property type="entry name" value="Bac_surfAg_D15"/>
</dbReference>
<reference evidence="7 8" key="1">
    <citation type="submission" date="2021-12" db="EMBL/GenBank/DDBJ databases">
        <title>Genome sequencing of bacteria with rrn-lacking chromosome and rrn-plasmid.</title>
        <authorList>
            <person name="Anda M."/>
            <person name="Iwasaki W."/>
        </authorList>
    </citation>
    <scope>NUCLEOTIDE SEQUENCE [LARGE SCALE GENOMIC DNA]</scope>
    <source>
        <strain evidence="7 8">NBRC 101262</strain>
        <plasmid evidence="7 8">pPP1</plasmid>
    </source>
</reference>
<dbReference type="PANTHER" id="PTHR12815">
    <property type="entry name" value="SORTING AND ASSEMBLY MACHINERY SAMM50 PROTEIN FAMILY MEMBER"/>
    <property type="match status" value="1"/>
</dbReference>
<evidence type="ECO:0000259" key="6">
    <source>
        <dbReference type="Pfam" id="PF01103"/>
    </source>
</evidence>
<geneLocation type="plasmid" evidence="7 8">
    <name>pPP1</name>
</geneLocation>
<keyword evidence="5" id="KW-0998">Cell outer membrane</keyword>
<evidence type="ECO:0000256" key="4">
    <source>
        <dbReference type="ARBA" id="ARBA00023136"/>
    </source>
</evidence>
<evidence type="ECO:0000313" key="8">
    <source>
        <dbReference type="Proteomes" id="UP001354989"/>
    </source>
</evidence>
<dbReference type="Gene3D" id="2.40.160.50">
    <property type="entry name" value="membrane protein fhac: a member of the omp85/tpsb transporter family"/>
    <property type="match status" value="1"/>
</dbReference>
<proteinExistence type="predicted"/>
<keyword evidence="7" id="KW-0614">Plasmid</keyword>
<keyword evidence="8" id="KW-1185">Reference proteome</keyword>
<dbReference type="EMBL" id="AP025293">
    <property type="protein sequence ID" value="BDD00888.1"/>
    <property type="molecule type" value="Genomic_DNA"/>
</dbReference>
<keyword evidence="2" id="KW-0812">Transmembrane</keyword>
<dbReference type="PROSITE" id="PS51257">
    <property type="entry name" value="PROKAR_LIPOPROTEIN"/>
    <property type="match status" value="1"/>
</dbReference>
<gene>
    <name evidence="7" type="ORF">PEPS_31680</name>
</gene>
<accession>A0ABN6LCE6</accession>
<name>A0ABN6LCE6_9BACT</name>
<evidence type="ECO:0000256" key="5">
    <source>
        <dbReference type="ARBA" id="ARBA00023237"/>
    </source>
</evidence>
<evidence type="ECO:0000256" key="3">
    <source>
        <dbReference type="ARBA" id="ARBA00022729"/>
    </source>
</evidence>
<sequence>MIRSNIGLTAIIALFFFSACSGLKYVPKGQKLYESTDFDIHFKNRADSDKDLEGILQGLVPLEPNTKFGISRPALWLHYIVKEPKKEKGLKYFLKYRLGEKPVYVSDIDWAIIDKKINYQLQDRGFFNHTVSRDSVVKKKTTTVKYSIQLGKATRLGKIERLSADQEIKHSLLRPIAGRTAVDSAKVYHYEDLELERSRLADSLKNRGFYYFSPEYIHYVADTLRENKVMDLDFELSQNIPDYAYKKYRISNVYIYDYHNAKDSVNREGAQQIGPFKYVNFKNYVNPKVLEKGILIRPDTTYNYEASVMSSQRLMGLGTYRFVNIRYEPNPQDSMLLDANIYLTPRYKKSLQLELEGTSKSNNFIGPGLNLNYINRNAFGGAELLKIRPRFSFESQYGTDSSTVSYDLQLDASLEVPQIWAPFPIASKSAFLPKTKIGANLKAKSIQSQVLLFSAETSYGYKWRSKAWKFFEWDPMFVNYIIKFRTSPEFEEVLDNNIRLKRSLQNQLILGTRFNYTYNELLKSRKKPIQFYMSLNFEMAGNLLHLLNTGTLGADKADNPMKIFDVPYSQYVKFAPDFRLYFNLRHDRQWILRAFGGIAQPYGNSSSVPFVKQFYGGGPNDLRSFRSWGIGPGGYRPDENNSVSLDRSGELKLGFNAEYRFPMISVIKGAWFVDAGNIWTLEKQDSFPFGEFTFDHFYKQIGMSAGFGLRADIQGLFVIRFDFATTVLSPKGNGSEWMLNQVNPLSGTWRRNNLLLNFAIGYPF</sequence>
<evidence type="ECO:0000256" key="2">
    <source>
        <dbReference type="ARBA" id="ARBA00022692"/>
    </source>
</evidence>
<dbReference type="Pfam" id="PF01103">
    <property type="entry name" value="Omp85"/>
    <property type="match status" value="1"/>
</dbReference>
<feature type="domain" description="Bacterial surface antigen (D15)" evidence="6">
    <location>
        <begin position="569"/>
        <end position="734"/>
    </location>
</feature>
<dbReference type="RefSeq" id="WP_332921595.1">
    <property type="nucleotide sequence ID" value="NZ_AP025293.1"/>
</dbReference>
<dbReference type="InterPro" id="IPR039910">
    <property type="entry name" value="D15-like"/>
</dbReference>
<evidence type="ECO:0000313" key="7">
    <source>
        <dbReference type="EMBL" id="BDD00888.1"/>
    </source>
</evidence>
<dbReference type="PANTHER" id="PTHR12815:SF47">
    <property type="entry name" value="TRANSLOCATION AND ASSEMBLY MODULE SUBUNIT TAMA"/>
    <property type="match status" value="1"/>
</dbReference>
<comment type="subcellular location">
    <subcellularLocation>
        <location evidence="1">Membrane</location>
    </subcellularLocation>
</comment>
<keyword evidence="4" id="KW-0472">Membrane</keyword>
<organism evidence="7 8">
    <name type="scientific">Persicobacter psychrovividus</name>
    <dbReference type="NCBI Taxonomy" id="387638"/>
    <lineage>
        <taxon>Bacteria</taxon>
        <taxon>Pseudomonadati</taxon>
        <taxon>Bacteroidota</taxon>
        <taxon>Cytophagia</taxon>
        <taxon>Cytophagales</taxon>
        <taxon>Persicobacteraceae</taxon>
        <taxon>Persicobacter</taxon>
    </lineage>
</organism>
<dbReference type="Proteomes" id="UP001354989">
    <property type="component" value="Plasmid pPP1"/>
</dbReference>
<protein>
    <submittedName>
        <fullName evidence="7">Membrane protein</fullName>
    </submittedName>
</protein>